<dbReference type="Proteomes" id="UP000029579">
    <property type="component" value="Unassembled WGS sequence"/>
</dbReference>
<dbReference type="GO" id="GO:0016301">
    <property type="term" value="F:kinase activity"/>
    <property type="evidence" value="ECO:0007669"/>
    <property type="project" value="UniProtKB-KW"/>
</dbReference>
<proteinExistence type="predicted"/>
<dbReference type="RefSeq" id="WP_004827670.1">
    <property type="nucleotide sequence ID" value="NZ_JRMW01000034.1"/>
</dbReference>
<protein>
    <submittedName>
        <fullName evidence="1">Histidine kinase</fullName>
    </submittedName>
</protein>
<organism evidence="1 2">
    <name type="scientific">Anaerococcus lactolyticus S7-1-13</name>
    <dbReference type="NCBI Taxonomy" id="1284686"/>
    <lineage>
        <taxon>Bacteria</taxon>
        <taxon>Bacillati</taxon>
        <taxon>Bacillota</taxon>
        <taxon>Tissierellia</taxon>
        <taxon>Tissierellales</taxon>
        <taxon>Peptoniphilaceae</taxon>
        <taxon>Anaerococcus</taxon>
    </lineage>
</organism>
<evidence type="ECO:0000313" key="2">
    <source>
        <dbReference type="Proteomes" id="UP000029579"/>
    </source>
</evidence>
<name>A0A095X1V2_9FIRM</name>
<sequence>MGLLFNTSEDMDKKVREKFGDDKSYLIVFKHNSPAKDISKWFLIGGLYYTMDSSRTFILYFDPKGVYESEISNSDKKDFLFMAWNEIEDFELVEGNKKILKINHLGKTYEYEVELNGRLFKNNFKNLTNLMENNWNRID</sequence>
<keyword evidence="1" id="KW-0418">Kinase</keyword>
<dbReference type="eggNOG" id="ENOG5032BJ8">
    <property type="taxonomic scope" value="Bacteria"/>
</dbReference>
<reference evidence="1 2" key="1">
    <citation type="submission" date="2014-07" db="EMBL/GenBank/DDBJ databases">
        <authorList>
            <person name="McCorrison J."/>
            <person name="Sanka R."/>
            <person name="Torralba M."/>
            <person name="Gillis M."/>
            <person name="Haft D.H."/>
            <person name="Methe B."/>
            <person name="Sutton G."/>
            <person name="Nelson K.E."/>
        </authorList>
    </citation>
    <scope>NUCLEOTIDE SEQUENCE [LARGE SCALE GENOMIC DNA]</scope>
    <source>
        <strain evidence="1 2">S7-1-13</strain>
    </source>
</reference>
<dbReference type="OrthoDB" id="2340037at2"/>
<comment type="caution">
    <text evidence="1">The sequence shown here is derived from an EMBL/GenBank/DDBJ whole genome shotgun (WGS) entry which is preliminary data.</text>
</comment>
<gene>
    <name evidence="1" type="ORF">HMPREF1630_05355</name>
</gene>
<accession>A0A095X1V2</accession>
<keyword evidence="1" id="KW-0808">Transferase</keyword>
<dbReference type="EMBL" id="JRMW01000034">
    <property type="protein sequence ID" value="KGF04055.1"/>
    <property type="molecule type" value="Genomic_DNA"/>
</dbReference>
<dbReference type="AlphaFoldDB" id="A0A095X1V2"/>
<evidence type="ECO:0000313" key="1">
    <source>
        <dbReference type="EMBL" id="KGF04055.1"/>
    </source>
</evidence>